<dbReference type="SUPFAM" id="SSF52540">
    <property type="entry name" value="P-loop containing nucleoside triphosphate hydrolases"/>
    <property type="match status" value="1"/>
</dbReference>
<evidence type="ECO:0008006" key="3">
    <source>
        <dbReference type="Google" id="ProtNLM"/>
    </source>
</evidence>
<dbReference type="AlphaFoldDB" id="A0A4V0XUR1"/>
<sequence>MTKPIFILGSPRSGTSIIGLALRNGAGIVGYNEGHILSIIPPLIETITNHYKDKNILKHSAFAIANVSQDSIESEIINFFKAQYSALLSHEVWLDKTPGEQMIKAVPFILKMYPEARFIFAKRRGIENIISRLKKFPKPSFESHCIMWKSCMECWLESQQYLSENIYIEVDQIEILRQPQLVSESLAVLLGLNGSQTTKIEHIFKNKKPEYTGVNESLHTRAIQETGWTDKEIAIFRKHCEEVSKKFGYSESSSYFLENTN</sequence>
<dbReference type="Pfam" id="PF13469">
    <property type="entry name" value="Sulfotransfer_3"/>
    <property type="match status" value="1"/>
</dbReference>
<name>A0A4V0XUR1_PLAAG</name>
<evidence type="ECO:0000313" key="1">
    <source>
        <dbReference type="EMBL" id="GDZ94719.1"/>
    </source>
</evidence>
<dbReference type="Proteomes" id="UP000299794">
    <property type="component" value="Unassembled WGS sequence"/>
</dbReference>
<gene>
    <name evidence="1" type="ORF">PA905_26750</name>
</gene>
<comment type="caution">
    <text evidence="1">The sequence shown here is derived from an EMBL/GenBank/DDBJ whole genome shotgun (WGS) entry which is preliminary data.</text>
</comment>
<accession>A0A4V0XUR1</accession>
<protein>
    <recommendedName>
        <fullName evidence="3">Sulfotransferase</fullName>
    </recommendedName>
</protein>
<evidence type="ECO:0000313" key="2">
    <source>
        <dbReference type="Proteomes" id="UP000299794"/>
    </source>
</evidence>
<proteinExistence type="predicted"/>
<dbReference type="Gene3D" id="3.40.50.300">
    <property type="entry name" value="P-loop containing nucleotide triphosphate hydrolases"/>
    <property type="match status" value="1"/>
</dbReference>
<dbReference type="RefSeq" id="WP_141294776.1">
    <property type="nucleotide sequence ID" value="NZ_BJCD01000047.1"/>
</dbReference>
<reference evidence="2" key="1">
    <citation type="submission" date="2019-02" db="EMBL/GenBank/DDBJ databases">
        <title>Draft genome sequence of Planktothrix agardhii NIES-905.</title>
        <authorList>
            <person name="Yamaguchi H."/>
            <person name="Suzuki S."/>
            <person name="Kawachi M."/>
        </authorList>
    </citation>
    <scope>NUCLEOTIDE SEQUENCE [LARGE SCALE GENOMIC DNA]</scope>
    <source>
        <strain evidence="2">CCAP 1459/11A</strain>
    </source>
</reference>
<dbReference type="InterPro" id="IPR027417">
    <property type="entry name" value="P-loop_NTPase"/>
</dbReference>
<dbReference type="EMBL" id="BJCD01000047">
    <property type="protein sequence ID" value="GDZ94719.1"/>
    <property type="molecule type" value="Genomic_DNA"/>
</dbReference>
<organism evidence="1 2">
    <name type="scientific">Planktothrix agardhii CCAP 1459/11A</name>
    <dbReference type="NCBI Taxonomy" id="282420"/>
    <lineage>
        <taxon>Bacteria</taxon>
        <taxon>Bacillati</taxon>
        <taxon>Cyanobacteriota</taxon>
        <taxon>Cyanophyceae</taxon>
        <taxon>Oscillatoriophycideae</taxon>
        <taxon>Oscillatoriales</taxon>
        <taxon>Microcoleaceae</taxon>
        <taxon>Planktothrix</taxon>
    </lineage>
</organism>